<evidence type="ECO:0000313" key="1">
    <source>
        <dbReference type="EMBL" id="GEN81152.1"/>
    </source>
</evidence>
<protein>
    <recommendedName>
        <fullName evidence="3">DUF664 domain-containing protein</fullName>
    </recommendedName>
</protein>
<dbReference type="Proteomes" id="UP000321484">
    <property type="component" value="Unassembled WGS sequence"/>
</dbReference>
<dbReference type="RefSeq" id="WP_034246735.1">
    <property type="nucleotide sequence ID" value="NZ_BJYK01000009.1"/>
</dbReference>
<keyword evidence="2" id="KW-1185">Reference proteome</keyword>
<comment type="caution">
    <text evidence="1">The sequence shown here is derived from an EMBL/GenBank/DDBJ whole genome shotgun (WGS) entry which is preliminary data.</text>
</comment>
<dbReference type="InterPro" id="IPR034660">
    <property type="entry name" value="DinB/YfiT-like"/>
</dbReference>
<reference evidence="1 2" key="1">
    <citation type="submission" date="2019-07" db="EMBL/GenBank/DDBJ databases">
        <title>Whole genome shotgun sequence of Actinotalea fermentans NBRC 105374.</title>
        <authorList>
            <person name="Hosoyama A."/>
            <person name="Uohara A."/>
            <person name="Ohji S."/>
            <person name="Ichikawa N."/>
        </authorList>
    </citation>
    <scope>NUCLEOTIDE SEQUENCE [LARGE SCALE GENOMIC DNA]</scope>
    <source>
        <strain evidence="1 2">NBRC 105374</strain>
    </source>
</reference>
<evidence type="ECO:0000313" key="2">
    <source>
        <dbReference type="Proteomes" id="UP000321484"/>
    </source>
</evidence>
<gene>
    <name evidence="1" type="ORF">AFE02nite_28860</name>
</gene>
<proteinExistence type="predicted"/>
<dbReference type="Gene3D" id="1.20.120.450">
    <property type="entry name" value="dinb family like domain"/>
    <property type="match status" value="1"/>
</dbReference>
<accession>A0A511Z137</accession>
<dbReference type="Pfam" id="PF04978">
    <property type="entry name" value="MST"/>
    <property type="match status" value="1"/>
</dbReference>
<dbReference type="AlphaFoldDB" id="A0A511Z137"/>
<dbReference type="SUPFAM" id="SSF109854">
    <property type="entry name" value="DinB/YfiT-like putative metalloenzymes"/>
    <property type="match status" value="1"/>
</dbReference>
<dbReference type="EMBL" id="BJYK01000009">
    <property type="protein sequence ID" value="GEN81152.1"/>
    <property type="molecule type" value="Genomic_DNA"/>
</dbReference>
<evidence type="ECO:0008006" key="3">
    <source>
        <dbReference type="Google" id="ProtNLM"/>
    </source>
</evidence>
<organism evidence="1 2">
    <name type="scientific">Actinotalea fermentans</name>
    <dbReference type="NCBI Taxonomy" id="43671"/>
    <lineage>
        <taxon>Bacteria</taxon>
        <taxon>Bacillati</taxon>
        <taxon>Actinomycetota</taxon>
        <taxon>Actinomycetes</taxon>
        <taxon>Micrococcales</taxon>
        <taxon>Cellulomonadaceae</taxon>
        <taxon>Actinotalea</taxon>
    </lineage>
</organism>
<sequence length="155" mass="16720">MEIAEDDVLHVCYRALDGMARILTELGDELANTRPPLHHASTPVQIVTHCLGVLEYWVGQGVAGRTIERDREAELGAQGLVAPLVARVYDAHVRLAHDLADADLTAPANIERGHPSLDLIATRGAALMHAVEDLAQHHGQLELARDALLAGAPER</sequence>
<name>A0A511Z137_9CELL</name>
<dbReference type="InterPro" id="IPR007061">
    <property type="entry name" value="MST-like"/>
</dbReference>